<dbReference type="AlphaFoldDB" id="E0E510"/>
<dbReference type="OrthoDB" id="9808770at2"/>
<evidence type="ECO:0000256" key="3">
    <source>
        <dbReference type="ARBA" id="ARBA00023015"/>
    </source>
</evidence>
<dbReference type="InterPro" id="IPR036390">
    <property type="entry name" value="WH_DNA-bd_sf"/>
</dbReference>
<dbReference type="GO" id="GO:0003700">
    <property type="term" value="F:DNA-binding transcription factor activity"/>
    <property type="evidence" value="ECO:0007669"/>
    <property type="project" value="InterPro"/>
</dbReference>
<keyword evidence="5" id="KW-0804">Transcription</keyword>
<dbReference type="Gene3D" id="1.10.10.10">
    <property type="entry name" value="Winged helix-like DNA-binding domain superfamily/Winged helix DNA-binding domain"/>
    <property type="match status" value="1"/>
</dbReference>
<dbReference type="PROSITE" id="PS50949">
    <property type="entry name" value="HTH_GNTR"/>
    <property type="match status" value="1"/>
</dbReference>
<dbReference type="CDD" id="cd07377">
    <property type="entry name" value="WHTH_GntR"/>
    <property type="match status" value="1"/>
</dbReference>
<dbReference type="GO" id="GO:0003677">
    <property type="term" value="F:DNA binding"/>
    <property type="evidence" value="ECO:0007669"/>
    <property type="project" value="UniProtKB-KW"/>
</dbReference>
<keyword evidence="4" id="KW-0238">DNA-binding</keyword>
<dbReference type="InterPro" id="IPR000524">
    <property type="entry name" value="Tscrpt_reg_HTH_GntR"/>
</dbReference>
<sequence length="453" mass="52179">MKKYELVYKDVKDKIISGLYPENTRLPSKRDMAHMMCVSINTVEIAYGKLEDEAYIESIERRGYFVAKRDYMKKYMGTISRPKAEKKTYEYDFSYGGVDDKFPFGVWKKISRQAIDDLGRDLLKRVDPMGDMSLRQSIATYLKTYRGIDTSMDNILISASTEHLFQILFCILGEDKVYGIEDPGFERWGQLFKTNNISFKALPLDGKGIKVQALRESGVDILCTTPAHQFPTGQIMPTARRLDILDWARHEARWLIEDDYDGEFRYRGKPLPAMKSMDDMDRVIFMGSFSNTVSPAMRISYMVMPDKLVDIYHKRVSYAACPVPVLTQRSLDIFIRDGYFVRHINRMRKIYKRKLDLIKSLLANYEFLEVEGGDTGLHLVISWNKKSCGMTGDRLVDLADKKLIRLTSLSKYYIGQPPREGLVLGFGSMTLEDLEEGLTKLLGLFADIKLLEK</sequence>
<accession>E0E510</accession>
<protein>
    <submittedName>
        <fullName evidence="7">Transcriptional regulator, GntR family</fullName>
    </submittedName>
</protein>
<dbReference type="PANTHER" id="PTHR46577">
    <property type="entry name" value="HTH-TYPE TRANSCRIPTIONAL REGULATORY PROTEIN GABR"/>
    <property type="match status" value="1"/>
</dbReference>
<evidence type="ECO:0000256" key="1">
    <source>
        <dbReference type="ARBA" id="ARBA00005384"/>
    </source>
</evidence>
<dbReference type="Proteomes" id="UP000003244">
    <property type="component" value="Unassembled WGS sequence"/>
</dbReference>
<organism evidence="7 8">
    <name type="scientific">Peptostreptococcus stomatis DSM 17678</name>
    <dbReference type="NCBI Taxonomy" id="596315"/>
    <lineage>
        <taxon>Bacteria</taxon>
        <taxon>Bacillati</taxon>
        <taxon>Bacillota</taxon>
        <taxon>Clostridia</taxon>
        <taxon>Peptostreptococcales</taxon>
        <taxon>Peptostreptococcaceae</taxon>
        <taxon>Peptostreptococcus</taxon>
    </lineage>
</organism>
<dbReference type="SUPFAM" id="SSF46785">
    <property type="entry name" value="Winged helix' DNA-binding domain"/>
    <property type="match status" value="1"/>
</dbReference>
<proteinExistence type="inferred from homology"/>
<dbReference type="SUPFAM" id="SSF53383">
    <property type="entry name" value="PLP-dependent transferases"/>
    <property type="match status" value="1"/>
</dbReference>
<dbReference type="Gene3D" id="3.40.640.10">
    <property type="entry name" value="Type I PLP-dependent aspartate aminotransferase-like (Major domain)"/>
    <property type="match status" value="1"/>
</dbReference>
<evidence type="ECO:0000256" key="4">
    <source>
        <dbReference type="ARBA" id="ARBA00023125"/>
    </source>
</evidence>
<dbReference type="PANTHER" id="PTHR46577:SF1">
    <property type="entry name" value="HTH-TYPE TRANSCRIPTIONAL REGULATORY PROTEIN GABR"/>
    <property type="match status" value="1"/>
</dbReference>
<dbReference type="SMART" id="SM00345">
    <property type="entry name" value="HTH_GNTR"/>
    <property type="match status" value="1"/>
</dbReference>
<dbReference type="Pfam" id="PF00392">
    <property type="entry name" value="GntR"/>
    <property type="match status" value="1"/>
</dbReference>
<dbReference type="eggNOG" id="COG1167">
    <property type="taxonomic scope" value="Bacteria"/>
</dbReference>
<evidence type="ECO:0000313" key="7">
    <source>
        <dbReference type="EMBL" id="EFM64074.1"/>
    </source>
</evidence>
<evidence type="ECO:0000256" key="2">
    <source>
        <dbReference type="ARBA" id="ARBA00022898"/>
    </source>
</evidence>
<evidence type="ECO:0000259" key="6">
    <source>
        <dbReference type="PROSITE" id="PS50949"/>
    </source>
</evidence>
<dbReference type="RefSeq" id="WP_007791072.1">
    <property type="nucleotide sequence ID" value="NZ_ADGQ01000071.1"/>
</dbReference>
<dbReference type="EMBL" id="ADGQ01000071">
    <property type="protein sequence ID" value="EFM64074.1"/>
    <property type="molecule type" value="Genomic_DNA"/>
</dbReference>
<dbReference type="GeneID" id="84801385"/>
<evidence type="ECO:0000256" key="5">
    <source>
        <dbReference type="ARBA" id="ARBA00023163"/>
    </source>
</evidence>
<evidence type="ECO:0000313" key="8">
    <source>
        <dbReference type="Proteomes" id="UP000003244"/>
    </source>
</evidence>
<keyword evidence="2" id="KW-0663">Pyridoxal phosphate</keyword>
<dbReference type="InterPro" id="IPR015421">
    <property type="entry name" value="PyrdxlP-dep_Trfase_major"/>
</dbReference>
<reference evidence="7 8" key="1">
    <citation type="submission" date="2010-08" db="EMBL/GenBank/DDBJ databases">
        <authorList>
            <person name="Harkins D.M."/>
            <person name="Madupu R."/>
            <person name="Durkin A.S."/>
            <person name="Torralba M."/>
            <person name="Methe B."/>
            <person name="Sutton G.G."/>
            <person name="Nelson K.E."/>
        </authorList>
    </citation>
    <scope>NUCLEOTIDE SEQUENCE [LARGE SCALE GENOMIC DNA]</scope>
    <source>
        <strain evidence="7 8">DSM 17678</strain>
    </source>
</reference>
<comment type="caution">
    <text evidence="7">The sequence shown here is derived from an EMBL/GenBank/DDBJ whole genome shotgun (WGS) entry which is preliminary data.</text>
</comment>
<gene>
    <name evidence="7" type="ORF">HMPREF0634_0905</name>
</gene>
<dbReference type="InterPro" id="IPR051446">
    <property type="entry name" value="HTH_trans_reg/aminotransferase"/>
</dbReference>
<name>E0E510_9FIRM</name>
<dbReference type="CDD" id="cd00609">
    <property type="entry name" value="AAT_like"/>
    <property type="match status" value="1"/>
</dbReference>
<dbReference type="InterPro" id="IPR036388">
    <property type="entry name" value="WH-like_DNA-bd_sf"/>
</dbReference>
<dbReference type="InterPro" id="IPR015424">
    <property type="entry name" value="PyrdxlP-dep_Trfase"/>
</dbReference>
<keyword evidence="3" id="KW-0805">Transcription regulation</keyword>
<comment type="similarity">
    <text evidence="1">In the C-terminal section; belongs to the class-I pyridoxal-phosphate-dependent aminotransferase family.</text>
</comment>
<keyword evidence="8" id="KW-1185">Reference proteome</keyword>
<dbReference type="STRING" id="596315.HMPREF0634_0905"/>
<feature type="domain" description="HTH gntR-type" evidence="6">
    <location>
        <begin position="1"/>
        <end position="69"/>
    </location>
</feature>